<name>A0A8I7B4W9_HORVV</name>
<keyword evidence="8 11" id="KW-1133">Transmembrane helix</keyword>
<evidence type="ECO:0000256" key="9">
    <source>
        <dbReference type="ARBA" id="ARBA00023136"/>
    </source>
</evidence>
<keyword evidence="13" id="KW-1185">Reference proteome</keyword>
<reference evidence="13" key="1">
    <citation type="journal article" date="2012" name="Nature">
        <title>A physical, genetic and functional sequence assembly of the barley genome.</title>
        <authorList>
            <consortium name="The International Barley Genome Sequencing Consortium"/>
            <person name="Mayer K.F."/>
            <person name="Waugh R."/>
            <person name="Brown J.W."/>
            <person name="Schulman A."/>
            <person name="Langridge P."/>
            <person name="Platzer M."/>
            <person name="Fincher G.B."/>
            <person name="Muehlbauer G.J."/>
            <person name="Sato K."/>
            <person name="Close T.J."/>
            <person name="Wise R.P."/>
            <person name="Stein N."/>
        </authorList>
    </citation>
    <scope>NUCLEOTIDE SEQUENCE [LARGE SCALE GENOMIC DNA]</scope>
    <source>
        <strain evidence="13">cv. Morex</strain>
    </source>
</reference>
<keyword evidence="4" id="KW-1070">Brassinosteroid signaling pathway</keyword>
<dbReference type="Gramene" id="HORVU.MOREX.r2.3HG0195530.1">
    <property type="protein sequence ID" value="HORVU.MOREX.r2.3HG0195530.1.CDS.1"/>
    <property type="gene ID" value="HORVU.MOREX.r2.3HG0195530"/>
</dbReference>
<dbReference type="PRINTS" id="PR00019">
    <property type="entry name" value="LEURICHRPT"/>
</dbReference>
<evidence type="ECO:0000256" key="2">
    <source>
        <dbReference type="ARBA" id="ARBA00009592"/>
    </source>
</evidence>
<keyword evidence="10" id="KW-0325">Glycoprotein</keyword>
<reference evidence="12" key="2">
    <citation type="submission" date="2020-10" db="EMBL/GenBank/DDBJ databases">
        <authorList>
            <person name="Scholz U."/>
            <person name="Mascher M."/>
            <person name="Fiebig A."/>
        </authorList>
    </citation>
    <scope>NUCLEOTIDE SEQUENCE [LARGE SCALE GENOMIC DNA]</scope>
    <source>
        <strain evidence="12">cv. Morex</strain>
    </source>
</reference>
<dbReference type="InterPro" id="IPR032675">
    <property type="entry name" value="LRR_dom_sf"/>
</dbReference>
<protein>
    <submittedName>
        <fullName evidence="12">Uncharacterized protein</fullName>
    </submittedName>
</protein>
<dbReference type="InterPro" id="IPR001611">
    <property type="entry name" value="Leu-rich_rpt"/>
</dbReference>
<dbReference type="InterPro" id="IPR046956">
    <property type="entry name" value="RLP23-like"/>
</dbReference>
<proteinExistence type="inferred from homology"/>
<comment type="similarity">
    <text evidence="2">Belongs to the RLP family.</text>
</comment>
<dbReference type="Proteomes" id="UP000011116">
    <property type="component" value="Chromosome 3H"/>
</dbReference>
<dbReference type="GO" id="GO:0009742">
    <property type="term" value="P:brassinosteroid mediated signaling pathway"/>
    <property type="evidence" value="ECO:0007669"/>
    <property type="project" value="UniProtKB-KW"/>
</dbReference>
<keyword evidence="9 11" id="KW-0472">Membrane</keyword>
<evidence type="ECO:0000256" key="1">
    <source>
        <dbReference type="ARBA" id="ARBA00004479"/>
    </source>
</evidence>
<dbReference type="Pfam" id="PF00560">
    <property type="entry name" value="LRR_1"/>
    <property type="match status" value="1"/>
</dbReference>
<keyword evidence="3" id="KW-0433">Leucine-rich repeat</keyword>
<evidence type="ECO:0000256" key="11">
    <source>
        <dbReference type="SAM" id="Phobius"/>
    </source>
</evidence>
<evidence type="ECO:0000256" key="8">
    <source>
        <dbReference type="ARBA" id="ARBA00022989"/>
    </source>
</evidence>
<organism evidence="12 13">
    <name type="scientific">Hordeum vulgare subsp. vulgare</name>
    <name type="common">Domesticated barley</name>
    <dbReference type="NCBI Taxonomy" id="112509"/>
    <lineage>
        <taxon>Eukaryota</taxon>
        <taxon>Viridiplantae</taxon>
        <taxon>Streptophyta</taxon>
        <taxon>Embryophyta</taxon>
        <taxon>Tracheophyta</taxon>
        <taxon>Spermatophyta</taxon>
        <taxon>Magnoliopsida</taxon>
        <taxon>Liliopsida</taxon>
        <taxon>Poales</taxon>
        <taxon>Poaceae</taxon>
        <taxon>BOP clade</taxon>
        <taxon>Pooideae</taxon>
        <taxon>Triticodae</taxon>
        <taxon>Triticeae</taxon>
        <taxon>Hordeinae</taxon>
        <taxon>Hordeum</taxon>
    </lineage>
</organism>
<dbReference type="SUPFAM" id="SSF52058">
    <property type="entry name" value="L domain-like"/>
    <property type="match status" value="1"/>
</dbReference>
<dbReference type="PANTHER" id="PTHR48063:SF112">
    <property type="entry name" value="RECEPTOR LIKE PROTEIN 30-LIKE"/>
    <property type="match status" value="1"/>
</dbReference>
<evidence type="ECO:0000256" key="3">
    <source>
        <dbReference type="ARBA" id="ARBA00022614"/>
    </source>
</evidence>
<dbReference type="FunFam" id="3.80.10.10:FF:000111">
    <property type="entry name" value="LRR receptor-like serine/threonine-protein kinase ERECTA"/>
    <property type="match status" value="1"/>
</dbReference>
<evidence type="ECO:0000256" key="4">
    <source>
        <dbReference type="ARBA" id="ARBA00022626"/>
    </source>
</evidence>
<dbReference type="Gene3D" id="3.80.10.10">
    <property type="entry name" value="Ribonuclease Inhibitor"/>
    <property type="match status" value="1"/>
</dbReference>
<evidence type="ECO:0000256" key="6">
    <source>
        <dbReference type="ARBA" id="ARBA00022729"/>
    </source>
</evidence>
<dbReference type="PANTHER" id="PTHR48063">
    <property type="entry name" value="LRR RECEPTOR-LIKE KINASE"/>
    <property type="match status" value="1"/>
</dbReference>
<evidence type="ECO:0000256" key="7">
    <source>
        <dbReference type="ARBA" id="ARBA00022737"/>
    </source>
</evidence>
<evidence type="ECO:0000313" key="13">
    <source>
        <dbReference type="Proteomes" id="UP000011116"/>
    </source>
</evidence>
<keyword evidence="5 11" id="KW-0812">Transmembrane</keyword>
<feature type="transmembrane region" description="Helical" evidence="11">
    <location>
        <begin position="187"/>
        <end position="211"/>
    </location>
</feature>
<dbReference type="Pfam" id="PF13855">
    <property type="entry name" value="LRR_8"/>
    <property type="match status" value="1"/>
</dbReference>
<keyword evidence="6" id="KW-0732">Signal</keyword>
<sequence length="217" mass="23916">MKLKSMTVDTAKGISTMKYVPDLQRLRQEYQVTTTLTYKGNPITFAKIIKNLVFIDVSSNAFHGSIPQAIGELLLLNNLNMSYNSLTQPIPFQLSRLKQLESLDLSSNELTGVIPRELASLDFLGTLNLSNNKLEGRIPGSPHFQLFSNSSFLRNDGLCGPPLSKKCSNETTPYTTVHPWKENPADVVLFLFAGLGFGIGFAVAVLGTLVLPLRKRS</sequence>
<evidence type="ECO:0000313" key="12">
    <source>
        <dbReference type="EnsemblPlants" id="HORVU.MOREX.r3.3HG0235630.1.CDS1"/>
    </source>
</evidence>
<dbReference type="GO" id="GO:0016020">
    <property type="term" value="C:membrane"/>
    <property type="evidence" value="ECO:0007669"/>
    <property type="project" value="UniProtKB-SubCell"/>
</dbReference>
<evidence type="ECO:0000256" key="10">
    <source>
        <dbReference type="ARBA" id="ARBA00023180"/>
    </source>
</evidence>
<evidence type="ECO:0000256" key="5">
    <source>
        <dbReference type="ARBA" id="ARBA00022692"/>
    </source>
</evidence>
<dbReference type="AlphaFoldDB" id="A0A8I7B4W9"/>
<comment type="subcellular location">
    <subcellularLocation>
        <location evidence="1">Membrane</location>
        <topology evidence="1">Single-pass type I membrane protein</topology>
    </subcellularLocation>
</comment>
<dbReference type="SMR" id="A0A8I7B4W9"/>
<reference evidence="12" key="3">
    <citation type="submission" date="2022-01" db="UniProtKB">
        <authorList>
            <consortium name="EnsemblPlants"/>
        </authorList>
    </citation>
    <scope>IDENTIFICATION</scope>
    <source>
        <strain evidence="12">subsp. vulgare</strain>
    </source>
</reference>
<dbReference type="Gramene" id="HORVU.MOREX.r3.3HG0235630.1">
    <property type="protein sequence ID" value="HORVU.MOREX.r3.3HG0235630.1.CDS1"/>
    <property type="gene ID" value="HORVU.MOREX.r3.3HG0235630"/>
</dbReference>
<accession>A0A8I7B4W9</accession>
<keyword evidence="7" id="KW-0677">Repeat</keyword>
<dbReference type="EnsemblPlants" id="HORVU.MOREX.r3.3HG0235630.1">
    <property type="protein sequence ID" value="HORVU.MOREX.r3.3HG0235630.1.CDS1"/>
    <property type="gene ID" value="HORVU.MOREX.r3.3HG0235630"/>
</dbReference>